<sequence length="55" mass="6533">MLSENLLCICFNTEAQKHRDYTNFVPLCLCVYKKRSNSYNLIAKILQQHTFYITT</sequence>
<reference evidence="1" key="1">
    <citation type="submission" date="2019-03" db="EMBL/GenBank/DDBJ databases">
        <title>Single cell metagenomics reveals metabolic interactions within the superorganism composed of flagellate Streblomastix strix and complex community of Bacteroidetes bacteria on its surface.</title>
        <authorList>
            <person name="Treitli S.C."/>
            <person name="Kolisko M."/>
            <person name="Husnik F."/>
            <person name="Keeling P."/>
            <person name="Hampl V."/>
        </authorList>
    </citation>
    <scope>NUCLEOTIDE SEQUENCE</scope>
    <source>
        <strain evidence="1">STM</strain>
    </source>
</reference>
<name>A0A5J4QYX4_9ZZZZ</name>
<accession>A0A5J4QYX4</accession>
<organism evidence="1">
    <name type="scientific">termite gut metagenome</name>
    <dbReference type="NCBI Taxonomy" id="433724"/>
    <lineage>
        <taxon>unclassified sequences</taxon>
        <taxon>metagenomes</taxon>
        <taxon>organismal metagenomes</taxon>
    </lineage>
</organism>
<dbReference type="AlphaFoldDB" id="A0A5J4QYX4"/>
<dbReference type="EMBL" id="SNRY01002080">
    <property type="protein sequence ID" value="KAA6326906.1"/>
    <property type="molecule type" value="Genomic_DNA"/>
</dbReference>
<gene>
    <name evidence="1" type="ORF">EZS27_024050</name>
</gene>
<comment type="caution">
    <text evidence="1">The sequence shown here is derived from an EMBL/GenBank/DDBJ whole genome shotgun (WGS) entry which is preliminary data.</text>
</comment>
<proteinExistence type="predicted"/>
<protein>
    <submittedName>
        <fullName evidence="1">Uncharacterized protein</fullName>
    </submittedName>
</protein>
<evidence type="ECO:0000313" key="1">
    <source>
        <dbReference type="EMBL" id="KAA6326906.1"/>
    </source>
</evidence>